<keyword evidence="3" id="KW-1185">Reference proteome</keyword>
<protein>
    <submittedName>
        <fullName evidence="2 4">Uncharacterized protein</fullName>
    </submittedName>
</protein>
<dbReference type="EMBL" id="UYSL01021004">
    <property type="protein sequence ID" value="VDL76907.1"/>
    <property type="molecule type" value="Genomic_DNA"/>
</dbReference>
<dbReference type="AlphaFoldDB" id="A0A0N4YAB2"/>
<evidence type="ECO:0000313" key="3">
    <source>
        <dbReference type="Proteomes" id="UP000271162"/>
    </source>
</evidence>
<proteinExistence type="predicted"/>
<reference evidence="4" key="1">
    <citation type="submission" date="2017-02" db="UniProtKB">
        <authorList>
            <consortium name="WormBaseParasite"/>
        </authorList>
    </citation>
    <scope>IDENTIFICATION</scope>
</reference>
<dbReference type="WBParaSite" id="NBR_0001331701-mRNA-1">
    <property type="protein sequence ID" value="NBR_0001331701-mRNA-1"/>
    <property type="gene ID" value="NBR_0001331701"/>
</dbReference>
<reference evidence="2 3" key="2">
    <citation type="submission" date="2018-11" db="EMBL/GenBank/DDBJ databases">
        <authorList>
            <consortium name="Pathogen Informatics"/>
        </authorList>
    </citation>
    <scope>NUCLEOTIDE SEQUENCE [LARGE SCALE GENOMIC DNA]</scope>
</reference>
<organism evidence="4">
    <name type="scientific">Nippostrongylus brasiliensis</name>
    <name type="common">Rat hookworm</name>
    <dbReference type="NCBI Taxonomy" id="27835"/>
    <lineage>
        <taxon>Eukaryota</taxon>
        <taxon>Metazoa</taxon>
        <taxon>Ecdysozoa</taxon>
        <taxon>Nematoda</taxon>
        <taxon>Chromadorea</taxon>
        <taxon>Rhabditida</taxon>
        <taxon>Rhabditina</taxon>
        <taxon>Rhabditomorpha</taxon>
        <taxon>Strongyloidea</taxon>
        <taxon>Heligmosomidae</taxon>
        <taxon>Nippostrongylus</taxon>
    </lineage>
</organism>
<evidence type="ECO:0000313" key="2">
    <source>
        <dbReference type="EMBL" id="VDL76907.1"/>
    </source>
</evidence>
<evidence type="ECO:0000313" key="4">
    <source>
        <dbReference type="WBParaSite" id="NBR_0001331701-mRNA-1"/>
    </source>
</evidence>
<name>A0A0N4YAB2_NIPBR</name>
<sequence>MFSIVLSAAILTTIFADDIDFAGCIRSPETSINVTDKSTIKEIKKRLPRDAYTPVVDDVVYSYMKFTPPMYVFMKLSRVGYSFVRLKKLRSC</sequence>
<keyword evidence="1" id="KW-0732">Signal</keyword>
<gene>
    <name evidence="2" type="ORF">NBR_LOCUS13318</name>
</gene>
<dbReference type="Proteomes" id="UP000271162">
    <property type="component" value="Unassembled WGS sequence"/>
</dbReference>
<feature type="signal peptide" evidence="1">
    <location>
        <begin position="1"/>
        <end position="16"/>
    </location>
</feature>
<feature type="chain" id="PRO_5043125389" evidence="1">
    <location>
        <begin position="17"/>
        <end position="92"/>
    </location>
</feature>
<accession>A0A0N4YAB2</accession>
<evidence type="ECO:0000256" key="1">
    <source>
        <dbReference type="SAM" id="SignalP"/>
    </source>
</evidence>